<evidence type="ECO:0000313" key="3">
    <source>
        <dbReference type="Proteomes" id="UP000219621"/>
    </source>
</evidence>
<protein>
    <submittedName>
        <fullName evidence="2">Methyltransferase domain-containing protein</fullName>
    </submittedName>
</protein>
<dbReference type="EMBL" id="OCNJ01000003">
    <property type="protein sequence ID" value="SOD93327.1"/>
    <property type="molecule type" value="Genomic_DNA"/>
</dbReference>
<dbReference type="InterPro" id="IPR029063">
    <property type="entry name" value="SAM-dependent_MTases_sf"/>
</dbReference>
<accession>A0A286GCS7</accession>
<keyword evidence="2" id="KW-0808">Transferase</keyword>
<dbReference type="SUPFAM" id="SSF53335">
    <property type="entry name" value="S-adenosyl-L-methionine-dependent methyltransferases"/>
    <property type="match status" value="1"/>
</dbReference>
<keyword evidence="3" id="KW-1185">Reference proteome</keyword>
<evidence type="ECO:0000259" key="1">
    <source>
        <dbReference type="Pfam" id="PF08241"/>
    </source>
</evidence>
<dbReference type="RefSeq" id="WP_097278409.1">
    <property type="nucleotide sequence ID" value="NZ_OCNJ01000003.1"/>
</dbReference>
<keyword evidence="2" id="KW-0489">Methyltransferase</keyword>
<evidence type="ECO:0000313" key="2">
    <source>
        <dbReference type="EMBL" id="SOD93327.1"/>
    </source>
</evidence>
<feature type="domain" description="Methyltransferase type 11" evidence="1">
    <location>
        <begin position="45"/>
        <end position="136"/>
    </location>
</feature>
<dbReference type="OrthoDB" id="7856199at2"/>
<dbReference type="GO" id="GO:0032259">
    <property type="term" value="P:methylation"/>
    <property type="evidence" value="ECO:0007669"/>
    <property type="project" value="UniProtKB-KW"/>
</dbReference>
<organism evidence="2 3">
    <name type="scientific">Caenispirillum bisanense</name>
    <dbReference type="NCBI Taxonomy" id="414052"/>
    <lineage>
        <taxon>Bacteria</taxon>
        <taxon>Pseudomonadati</taxon>
        <taxon>Pseudomonadota</taxon>
        <taxon>Alphaproteobacteria</taxon>
        <taxon>Rhodospirillales</taxon>
        <taxon>Novispirillaceae</taxon>
        <taxon>Caenispirillum</taxon>
    </lineage>
</organism>
<dbReference type="Gene3D" id="3.40.50.150">
    <property type="entry name" value="Vaccinia Virus protein VP39"/>
    <property type="match status" value="1"/>
</dbReference>
<dbReference type="InterPro" id="IPR013216">
    <property type="entry name" value="Methyltransf_11"/>
</dbReference>
<proteinExistence type="predicted"/>
<dbReference type="AlphaFoldDB" id="A0A286GCS7"/>
<dbReference type="GO" id="GO:0008757">
    <property type="term" value="F:S-adenosylmethionine-dependent methyltransferase activity"/>
    <property type="evidence" value="ECO:0007669"/>
    <property type="project" value="InterPro"/>
</dbReference>
<reference evidence="2 3" key="1">
    <citation type="submission" date="2017-09" db="EMBL/GenBank/DDBJ databases">
        <authorList>
            <person name="Ehlers B."/>
            <person name="Leendertz F.H."/>
        </authorList>
    </citation>
    <scope>NUCLEOTIDE SEQUENCE [LARGE SCALE GENOMIC DNA]</scope>
    <source>
        <strain evidence="2 3">USBA 140</strain>
    </source>
</reference>
<dbReference type="CDD" id="cd02440">
    <property type="entry name" value="AdoMet_MTases"/>
    <property type="match status" value="1"/>
</dbReference>
<dbReference type="Proteomes" id="UP000219621">
    <property type="component" value="Unassembled WGS sequence"/>
</dbReference>
<name>A0A286GCS7_9PROT</name>
<sequence>MSGRRTFFPSEAEDAALEDINTVFWQALVDHIDSDYAGTPIGTMVDVGCHRGGFLYRAAAHWQCDHVFGIEPLEAARTIAERRLEMAGIGAMLLPPESWNLIPRNAADLVVGQEVLYLIEDLEAFFAHVARVLRPRRRAYFTLGSHTDNPLWPEWSAILRGMGVVAHDRAPLEIMRMGEAAGLRPAVRPLRRDGWIIHAPLQARFPVPNVAALCDHHYRHKLLFRFEAS</sequence>
<dbReference type="Pfam" id="PF08241">
    <property type="entry name" value="Methyltransf_11"/>
    <property type="match status" value="1"/>
</dbReference>
<gene>
    <name evidence="2" type="ORF">SAMN05421508_10331</name>
</gene>